<organism evidence="2 3">
    <name type="scientific">Jimgerdemannia flammicorona</name>
    <dbReference type="NCBI Taxonomy" id="994334"/>
    <lineage>
        <taxon>Eukaryota</taxon>
        <taxon>Fungi</taxon>
        <taxon>Fungi incertae sedis</taxon>
        <taxon>Mucoromycota</taxon>
        <taxon>Mucoromycotina</taxon>
        <taxon>Endogonomycetes</taxon>
        <taxon>Endogonales</taxon>
        <taxon>Endogonaceae</taxon>
        <taxon>Jimgerdemannia</taxon>
    </lineage>
</organism>
<reference evidence="2 3" key="1">
    <citation type="journal article" date="2018" name="New Phytol.">
        <title>Phylogenomics of Endogonaceae and evolution of mycorrhizas within Mucoromycota.</title>
        <authorList>
            <person name="Chang Y."/>
            <person name="Desiro A."/>
            <person name="Na H."/>
            <person name="Sandor L."/>
            <person name="Lipzen A."/>
            <person name="Clum A."/>
            <person name="Barry K."/>
            <person name="Grigoriev I.V."/>
            <person name="Martin F.M."/>
            <person name="Stajich J.E."/>
            <person name="Smith M.E."/>
            <person name="Bonito G."/>
            <person name="Spatafora J.W."/>
        </authorList>
    </citation>
    <scope>NUCLEOTIDE SEQUENCE [LARGE SCALE GENOMIC DNA]</scope>
    <source>
        <strain evidence="2 3">AD002</strain>
    </source>
</reference>
<keyword evidence="3" id="KW-1185">Reference proteome</keyword>
<gene>
    <name evidence="2" type="ORF">BC938DRAFT_470758</name>
</gene>
<evidence type="ECO:0000259" key="1">
    <source>
        <dbReference type="PROSITE" id="PS50011"/>
    </source>
</evidence>
<dbReference type="GO" id="GO:0004672">
    <property type="term" value="F:protein kinase activity"/>
    <property type="evidence" value="ECO:0007669"/>
    <property type="project" value="InterPro"/>
</dbReference>
<dbReference type="PROSITE" id="PS50011">
    <property type="entry name" value="PROTEIN_KINASE_DOM"/>
    <property type="match status" value="1"/>
</dbReference>
<dbReference type="AlphaFoldDB" id="A0A433Q9I1"/>
<dbReference type="Pfam" id="PF00069">
    <property type="entry name" value="Pkinase"/>
    <property type="match status" value="1"/>
</dbReference>
<dbReference type="GO" id="GO:0005524">
    <property type="term" value="F:ATP binding"/>
    <property type="evidence" value="ECO:0007669"/>
    <property type="project" value="InterPro"/>
</dbReference>
<dbReference type="SUPFAM" id="SSF56112">
    <property type="entry name" value="Protein kinase-like (PK-like)"/>
    <property type="match status" value="1"/>
</dbReference>
<protein>
    <submittedName>
        <fullName evidence="2">Kinase-like domain-containing protein</fullName>
    </submittedName>
</protein>
<evidence type="ECO:0000313" key="2">
    <source>
        <dbReference type="EMBL" id="RUS26450.1"/>
    </source>
</evidence>
<feature type="domain" description="Protein kinase" evidence="1">
    <location>
        <begin position="1"/>
        <end position="283"/>
    </location>
</feature>
<comment type="caution">
    <text evidence="2">The sequence shown here is derived from an EMBL/GenBank/DDBJ whole genome shotgun (WGS) entry which is preliminary data.</text>
</comment>
<accession>A0A433Q9I1</accession>
<keyword evidence="2" id="KW-0418">Kinase</keyword>
<dbReference type="Proteomes" id="UP000274822">
    <property type="component" value="Unassembled WGS sequence"/>
</dbReference>
<dbReference type="SMART" id="SM00220">
    <property type="entry name" value="S_TKc"/>
    <property type="match status" value="1"/>
</dbReference>
<proteinExistence type="predicted"/>
<dbReference type="InterPro" id="IPR011009">
    <property type="entry name" value="Kinase-like_dom_sf"/>
</dbReference>
<name>A0A433Q9I1_9FUNG</name>
<dbReference type="EMBL" id="RBNJ01010417">
    <property type="protein sequence ID" value="RUS26450.1"/>
    <property type="molecule type" value="Genomic_DNA"/>
</dbReference>
<keyword evidence="2" id="KW-0808">Transferase</keyword>
<dbReference type="InterPro" id="IPR000719">
    <property type="entry name" value="Prot_kinase_dom"/>
</dbReference>
<evidence type="ECO:0000313" key="3">
    <source>
        <dbReference type="Proteomes" id="UP000274822"/>
    </source>
</evidence>
<sequence>MLSCEQPLQPNASALMFGVNIIDEPILKVTNSTIYKTRASDGTVHFLKVVDNWCIGNNLPGAQHPNIGRVIHHHKDQNIIYLLMEPMIGSLYSQFMSMPKEGECQTMVDDPNVQMNIKFIFSQVLNVLYYLHGCDIYHYNLEPQSIFYTFHPDNMPEVKLFNFDCTTIHAGKECNTQQRFNLEKDNMQSFGISQYQVLINQVSIVGGKQAIINEVLNDDSAFQHNYTPVVSEFMRGILHPEVEHRWSLAKARTDFTLIDAFWLPRVTEDEPEYGPECEECCGL</sequence>
<dbReference type="Gene3D" id="1.10.510.10">
    <property type="entry name" value="Transferase(Phosphotransferase) domain 1"/>
    <property type="match status" value="1"/>
</dbReference>